<dbReference type="AlphaFoldDB" id="A0A7W5BIW8"/>
<sequence length="29" mass="3269">MVAKHYGRFLPQDKAALAARILNQVWEAA</sequence>
<accession>A0A7W5BIW8</accession>
<dbReference type="Proteomes" id="UP000518315">
    <property type="component" value="Unassembled WGS sequence"/>
</dbReference>
<name>A0A7W5BIW8_9HYPH</name>
<dbReference type="EMBL" id="JACHXH010000004">
    <property type="protein sequence ID" value="MBB3133651.1"/>
    <property type="molecule type" value="Genomic_DNA"/>
</dbReference>
<keyword evidence="2" id="KW-1185">Reference proteome</keyword>
<organism evidence="1 2">
    <name type="scientific">Rhizobium pisi</name>
    <dbReference type="NCBI Taxonomy" id="574561"/>
    <lineage>
        <taxon>Bacteria</taxon>
        <taxon>Pseudomonadati</taxon>
        <taxon>Pseudomonadota</taxon>
        <taxon>Alphaproteobacteria</taxon>
        <taxon>Hyphomicrobiales</taxon>
        <taxon>Rhizobiaceae</taxon>
        <taxon>Rhizobium/Agrobacterium group</taxon>
        <taxon>Rhizobium</taxon>
    </lineage>
</organism>
<evidence type="ECO:0000313" key="2">
    <source>
        <dbReference type="Proteomes" id="UP000518315"/>
    </source>
</evidence>
<reference evidence="1 2" key="1">
    <citation type="submission" date="2020-08" db="EMBL/GenBank/DDBJ databases">
        <title>Genomic Encyclopedia of Type Strains, Phase III (KMG-III): the genomes of soil and plant-associated and newly described type strains.</title>
        <authorList>
            <person name="Whitman W."/>
        </authorList>
    </citation>
    <scope>NUCLEOTIDE SEQUENCE [LARGE SCALE GENOMIC DNA]</scope>
    <source>
        <strain evidence="1 2">CECT 4113</strain>
    </source>
</reference>
<gene>
    <name evidence="1" type="ORF">FHS26_001364</name>
</gene>
<proteinExistence type="predicted"/>
<protein>
    <submittedName>
        <fullName evidence="1">Uncharacterized protein</fullName>
    </submittedName>
</protein>
<comment type="caution">
    <text evidence="1">The sequence shown here is derived from an EMBL/GenBank/DDBJ whole genome shotgun (WGS) entry which is preliminary data.</text>
</comment>
<evidence type="ECO:0000313" key="1">
    <source>
        <dbReference type="EMBL" id="MBB3133651.1"/>
    </source>
</evidence>